<dbReference type="Proteomes" id="UP000092401">
    <property type="component" value="Unassembled WGS sequence"/>
</dbReference>
<dbReference type="PANTHER" id="PTHR43689">
    <property type="entry name" value="HYDROLASE"/>
    <property type="match status" value="1"/>
</dbReference>
<gene>
    <name evidence="2" type="primary">mhpC</name>
    <name evidence="2" type="ORF">APG10_01704</name>
</gene>
<dbReference type="Gene3D" id="3.40.50.1820">
    <property type="entry name" value="alpha/beta hydrolase"/>
    <property type="match status" value="1"/>
</dbReference>
<comment type="caution">
    <text evidence="2">The sequence shown here is derived from an EMBL/GenBank/DDBJ whole genome shotgun (WGS) entry which is preliminary data.</text>
</comment>
<dbReference type="InterPro" id="IPR000073">
    <property type="entry name" value="AB_hydrolase_1"/>
</dbReference>
<dbReference type="GO" id="GO:0016787">
    <property type="term" value="F:hydrolase activity"/>
    <property type="evidence" value="ECO:0007669"/>
    <property type="project" value="UniProtKB-KW"/>
</dbReference>
<sequence length="159" mass="18529">MIQNLMLISPAFFGSRNLPILAKIPPFNFLLNGYINNLLKRENFAKLLEKVYLRKPEDYEIDSYLKPLLIKDTFKNVLYMLDVVEDVDFNPPAILSKIDMPILLIWGKKDSIVPLKNSYKFIKSIKDKKLIEIDDCGHNAMETHTDIVFESIMNFINFN</sequence>
<organism evidence="2 3">
    <name type="scientific">Candidatus Methanofastidiosum methylothiophilum</name>
    <dbReference type="NCBI Taxonomy" id="1705564"/>
    <lineage>
        <taxon>Archaea</taxon>
        <taxon>Methanobacteriati</taxon>
        <taxon>Methanobacteriota</taxon>
        <taxon>Stenosarchaea group</taxon>
        <taxon>Candidatus Methanofastidiosia</taxon>
        <taxon>Candidatus Methanofastidiosales</taxon>
        <taxon>Candidatus Methanofastidiosaceae</taxon>
        <taxon>Candidatus Methanofastidiosum</taxon>
    </lineage>
</organism>
<reference evidence="2 3" key="1">
    <citation type="journal article" date="2016" name="ISME J.">
        <title>Chasing the elusive Euryarchaeota class WSA2: genomes reveal a uniquely fastidious methyl-reducing methanogen.</title>
        <authorList>
            <person name="Nobu M.K."/>
            <person name="Narihiro T."/>
            <person name="Kuroda K."/>
            <person name="Mei R."/>
            <person name="Liu W.T."/>
        </authorList>
    </citation>
    <scope>NUCLEOTIDE SEQUENCE [LARGE SCALE GENOMIC DNA]</scope>
    <source>
        <strain evidence="2">B03fssc0709_Meth_Bin005</strain>
    </source>
</reference>
<protein>
    <submittedName>
        <fullName evidence="2">2-hydroxy-6-oxononadienedioate/2-hydroxy-6-oxononatrienedioate hydrolase</fullName>
        <ecNumber evidence="2">3.7.1.14</ecNumber>
    </submittedName>
</protein>
<accession>A0A150IHV0</accession>
<name>A0A150IHV0_9EURY</name>
<dbReference type="InterPro" id="IPR029058">
    <property type="entry name" value="AB_hydrolase_fold"/>
</dbReference>
<evidence type="ECO:0000313" key="2">
    <source>
        <dbReference type="EMBL" id="KYC44468.1"/>
    </source>
</evidence>
<dbReference type="EMBL" id="LNGE01000063">
    <property type="protein sequence ID" value="KYC44468.1"/>
    <property type="molecule type" value="Genomic_DNA"/>
</dbReference>
<evidence type="ECO:0000259" key="1">
    <source>
        <dbReference type="Pfam" id="PF00561"/>
    </source>
</evidence>
<dbReference type="Pfam" id="PF00561">
    <property type="entry name" value="Abhydrolase_1"/>
    <property type="match status" value="1"/>
</dbReference>
<dbReference type="EC" id="3.7.1.14" evidence="2"/>
<feature type="domain" description="AB hydrolase-1" evidence="1">
    <location>
        <begin position="86"/>
        <end position="144"/>
    </location>
</feature>
<dbReference type="SUPFAM" id="SSF53474">
    <property type="entry name" value="alpha/beta-Hydrolases"/>
    <property type="match status" value="1"/>
</dbReference>
<dbReference type="AlphaFoldDB" id="A0A150IHV0"/>
<evidence type="ECO:0000313" key="3">
    <source>
        <dbReference type="Proteomes" id="UP000092401"/>
    </source>
</evidence>
<keyword evidence="2" id="KW-0378">Hydrolase</keyword>
<dbReference type="PANTHER" id="PTHR43689:SF8">
    <property type="entry name" value="ALPHA_BETA-HYDROLASES SUPERFAMILY PROTEIN"/>
    <property type="match status" value="1"/>
</dbReference>
<proteinExistence type="predicted"/>